<dbReference type="PANTHER" id="PTHR43630:SF1">
    <property type="entry name" value="POLY-BETA-1,6-N-ACETYL-D-GLUCOSAMINE SYNTHASE"/>
    <property type="match status" value="1"/>
</dbReference>
<dbReference type="Proteomes" id="UP000599523">
    <property type="component" value="Unassembled WGS sequence"/>
</dbReference>
<keyword evidence="5" id="KW-1133">Transmembrane helix</keyword>
<evidence type="ECO:0000256" key="1">
    <source>
        <dbReference type="ARBA" id="ARBA00006739"/>
    </source>
</evidence>
<feature type="transmembrane region" description="Helical" evidence="5">
    <location>
        <begin position="441"/>
        <end position="461"/>
    </location>
</feature>
<keyword evidence="8" id="KW-1185">Reference proteome</keyword>
<keyword evidence="5" id="KW-0812">Transmembrane</keyword>
<sequence>MRLDDYGHHHPRDLSIPLTSPPPSETAFPITSSLGRRRGVYIPVWVKFWLSFSAALGWGVFSYQLAQRWIADLSILIGPVGAHAAIFGIAILPGFMNAFMVSSLLLDRRPRLACADETELPPITILIAAYNEESSISDTLHSISMQQYPGPMRVVAINDGSTDRTAELLDQAAGDYPWLDVIHMPQNSGKSAALNTGFGTVTSDLVITIDGDSYLYRDALANLVRRMQEDPESTAAVAGAVLVRNSRKNLVTRVQEWDYFHGIAAVKRIQSLYQGTLVAQGAFSIYRAEALRQVGGWQDVVGEDIVLTWALLEAGYRVGYSENACLFTNAPETWRQFVRQRQRWSRGLIEAFKSHWRLLFKARFSTMFIWWNALFPYLDVIYSLVFVPGLILALFGYYYVAGPMTLIVLPLAMLVNFIMYQIQNGMFREQGLKVRRNIFGFTFYALLYSVILQPACVIGYLKEVILRTKNWGTK</sequence>
<accession>A0A972FFV7</accession>
<comment type="caution">
    <text evidence="7">The sequence shown here is derived from an EMBL/GenBank/DDBJ whole genome shotgun (WGS) entry which is preliminary data.</text>
</comment>
<dbReference type="EMBL" id="WTVM01000083">
    <property type="protein sequence ID" value="NMG03945.1"/>
    <property type="molecule type" value="Genomic_DNA"/>
</dbReference>
<evidence type="ECO:0000313" key="7">
    <source>
        <dbReference type="EMBL" id="NMG03945.1"/>
    </source>
</evidence>
<evidence type="ECO:0000256" key="3">
    <source>
        <dbReference type="ARBA" id="ARBA00022679"/>
    </source>
</evidence>
<evidence type="ECO:0000256" key="2">
    <source>
        <dbReference type="ARBA" id="ARBA00022676"/>
    </source>
</evidence>
<feature type="transmembrane region" description="Helical" evidence="5">
    <location>
        <begin position="40"/>
        <end position="61"/>
    </location>
</feature>
<evidence type="ECO:0000256" key="5">
    <source>
        <dbReference type="SAM" id="Phobius"/>
    </source>
</evidence>
<dbReference type="InterPro" id="IPR001173">
    <property type="entry name" value="Glyco_trans_2-like"/>
</dbReference>
<proteinExistence type="inferred from homology"/>
<keyword evidence="3" id="KW-0808">Transferase</keyword>
<feature type="transmembrane region" description="Helical" evidence="5">
    <location>
        <begin position="73"/>
        <end position="101"/>
    </location>
</feature>
<dbReference type="PANTHER" id="PTHR43630">
    <property type="entry name" value="POLY-BETA-1,6-N-ACETYL-D-GLUCOSAMINE SYNTHASE"/>
    <property type="match status" value="1"/>
</dbReference>
<feature type="region of interest" description="Disordered" evidence="4">
    <location>
        <begin position="1"/>
        <end position="25"/>
    </location>
</feature>
<dbReference type="GO" id="GO:0016757">
    <property type="term" value="F:glycosyltransferase activity"/>
    <property type="evidence" value="ECO:0007669"/>
    <property type="project" value="UniProtKB-KW"/>
</dbReference>
<protein>
    <submittedName>
        <fullName evidence="7">Glycosyltransferase</fullName>
    </submittedName>
</protein>
<evidence type="ECO:0000256" key="4">
    <source>
        <dbReference type="SAM" id="MobiDB-lite"/>
    </source>
</evidence>
<name>A0A972FFV7_9RHOO</name>
<gene>
    <name evidence="7" type="ORF">GPA21_13350</name>
</gene>
<feature type="domain" description="Glycosyltransferase 2-like" evidence="6">
    <location>
        <begin position="124"/>
        <end position="294"/>
    </location>
</feature>
<dbReference type="Pfam" id="PF00535">
    <property type="entry name" value="Glycos_transf_2"/>
    <property type="match status" value="1"/>
</dbReference>
<keyword evidence="5" id="KW-0472">Membrane</keyword>
<evidence type="ECO:0000259" key="6">
    <source>
        <dbReference type="Pfam" id="PF00535"/>
    </source>
</evidence>
<dbReference type="Gene3D" id="3.90.550.10">
    <property type="entry name" value="Spore Coat Polysaccharide Biosynthesis Protein SpsA, Chain A"/>
    <property type="match status" value="1"/>
</dbReference>
<dbReference type="AlphaFoldDB" id="A0A972FFV7"/>
<comment type="similarity">
    <text evidence="1">Belongs to the glycosyltransferase 2 family.</text>
</comment>
<dbReference type="InterPro" id="IPR029044">
    <property type="entry name" value="Nucleotide-diphossugar_trans"/>
</dbReference>
<organism evidence="7 8">
    <name type="scientific">Azoarcus taiwanensis</name>
    <dbReference type="NCBI Taxonomy" id="666964"/>
    <lineage>
        <taxon>Bacteria</taxon>
        <taxon>Pseudomonadati</taxon>
        <taxon>Pseudomonadota</taxon>
        <taxon>Betaproteobacteria</taxon>
        <taxon>Rhodocyclales</taxon>
        <taxon>Zoogloeaceae</taxon>
        <taxon>Azoarcus</taxon>
    </lineage>
</organism>
<feature type="transmembrane region" description="Helical" evidence="5">
    <location>
        <begin position="397"/>
        <end position="420"/>
    </location>
</feature>
<dbReference type="CDD" id="cd06423">
    <property type="entry name" value="CESA_like"/>
    <property type="match status" value="1"/>
</dbReference>
<evidence type="ECO:0000313" key="8">
    <source>
        <dbReference type="Proteomes" id="UP000599523"/>
    </source>
</evidence>
<dbReference type="SUPFAM" id="SSF53448">
    <property type="entry name" value="Nucleotide-diphospho-sugar transferases"/>
    <property type="match status" value="1"/>
</dbReference>
<reference evidence="7" key="1">
    <citation type="submission" date="2019-12" db="EMBL/GenBank/DDBJ databases">
        <title>Comparative genomics gives insights into the taxonomy of the Azoarcus-Aromatoleum group and reveals separate origins of nif in the plant-associated Azoarcus and non-plant-associated Aromatoleum sub-groups.</title>
        <authorList>
            <person name="Lafos M."/>
            <person name="Maluk M."/>
            <person name="Batista M."/>
            <person name="Junghare M."/>
            <person name="Carmona M."/>
            <person name="Faoro H."/>
            <person name="Cruz L.M."/>
            <person name="Battistoni F."/>
            <person name="De Souza E."/>
            <person name="Pedrosa F."/>
            <person name="Chen W.-M."/>
            <person name="Poole P.S."/>
            <person name="Dixon R.A."/>
            <person name="James E.K."/>
        </authorList>
    </citation>
    <scope>NUCLEOTIDE SEQUENCE</scope>
    <source>
        <strain evidence="7">NSC3</strain>
    </source>
</reference>
<feature type="transmembrane region" description="Helical" evidence="5">
    <location>
        <begin position="368"/>
        <end position="391"/>
    </location>
</feature>
<keyword evidence="2" id="KW-0328">Glycosyltransferase</keyword>